<dbReference type="GO" id="GO:0035973">
    <property type="term" value="P:aggrephagy"/>
    <property type="evidence" value="ECO:0007669"/>
    <property type="project" value="TreeGrafter"/>
</dbReference>
<evidence type="ECO:0000256" key="5">
    <source>
        <dbReference type="SAM" id="Coils"/>
    </source>
</evidence>
<evidence type="ECO:0000256" key="3">
    <source>
        <dbReference type="ARBA" id="ARBA00022833"/>
    </source>
</evidence>
<evidence type="ECO:0000256" key="4">
    <source>
        <dbReference type="PROSITE-ProRule" id="PRU00228"/>
    </source>
</evidence>
<dbReference type="InterPro" id="IPR000433">
    <property type="entry name" value="Znf_ZZ"/>
</dbReference>
<dbReference type="GO" id="GO:0044753">
    <property type="term" value="C:amphisome"/>
    <property type="evidence" value="ECO:0007669"/>
    <property type="project" value="TreeGrafter"/>
</dbReference>
<protein>
    <recommendedName>
        <fullName evidence="7">ZZ-type domain-containing protein</fullName>
    </recommendedName>
</protein>
<dbReference type="GO" id="GO:0016235">
    <property type="term" value="C:aggresome"/>
    <property type="evidence" value="ECO:0007669"/>
    <property type="project" value="TreeGrafter"/>
</dbReference>
<keyword evidence="2 4" id="KW-0863">Zinc-finger</keyword>
<dbReference type="Proteomes" id="UP000279259">
    <property type="component" value="Unassembled WGS sequence"/>
</dbReference>
<dbReference type="InterPro" id="IPR013783">
    <property type="entry name" value="Ig-like_fold"/>
</dbReference>
<organism evidence="8 9">
    <name type="scientific">Saitozyma podzolica</name>
    <dbReference type="NCBI Taxonomy" id="1890683"/>
    <lineage>
        <taxon>Eukaryota</taxon>
        <taxon>Fungi</taxon>
        <taxon>Dikarya</taxon>
        <taxon>Basidiomycota</taxon>
        <taxon>Agaricomycotina</taxon>
        <taxon>Tremellomycetes</taxon>
        <taxon>Tremellales</taxon>
        <taxon>Trimorphomycetaceae</taxon>
        <taxon>Saitozyma</taxon>
    </lineage>
</organism>
<dbReference type="CDD" id="cd02340">
    <property type="entry name" value="ZZ_NBR1_like"/>
    <property type="match status" value="3"/>
</dbReference>
<evidence type="ECO:0000256" key="1">
    <source>
        <dbReference type="ARBA" id="ARBA00022723"/>
    </source>
</evidence>
<feature type="domain" description="ZZ-type" evidence="7">
    <location>
        <begin position="564"/>
        <end position="619"/>
    </location>
</feature>
<proteinExistence type="predicted"/>
<dbReference type="Pfam" id="PF16158">
    <property type="entry name" value="N_BRCA1_IG"/>
    <property type="match status" value="1"/>
</dbReference>
<dbReference type="CDD" id="cd14947">
    <property type="entry name" value="NBR1_like"/>
    <property type="match status" value="1"/>
</dbReference>
<dbReference type="GO" id="GO:0005080">
    <property type="term" value="F:protein kinase C binding"/>
    <property type="evidence" value="ECO:0007669"/>
    <property type="project" value="TreeGrafter"/>
</dbReference>
<dbReference type="SMART" id="SM00291">
    <property type="entry name" value="ZnF_ZZ"/>
    <property type="match status" value="3"/>
</dbReference>
<feature type="domain" description="ZZ-type" evidence="7">
    <location>
        <begin position="424"/>
        <end position="479"/>
    </location>
</feature>
<name>A0A427YCC7_9TREE</name>
<sequence>MFVIKATLKDETRRLAFEGSRFPPYGEVQHKVGLTIHINIPHRPLGLIRALRTIFNLPSTTHTFWVNVLLFPDDAQDARIMFKQHVCDSADSLLRGIGELLDSPPLRGFGRVPEKNGADAPFAHNPLPAPALVFTALLTSDPRLNGIHCYHRANRLVTSSTDLSIHMSRLEEDLAKRASLLSALEEKLESCKRDDDTSGVTFWGDRVKDKRRSVNELERELDQCRREIASIRGELDREVVGLGSSLRDYAQTEEREEVSRIQQTHDELAAWRAGNDIDDNLFPPLESVLQAQPRHRHHHGRFAHAHGHTHPWQGRRAAPDFRHLFDRVSDAVHNPSNATSLVPTQEIKSMLDHFLLNLSNQLAATFDGAAPLAPRQATDATEEQAIPGAFVQAQADVQTQTLPGVVPQEKVKPASRLGKGGFRHKHISCDGCLTGIRGMRYKCEQCPDYDLCGSCLPLLHSSDLHPATHTFKAMLHRGLEDRVKLPNDGDEPETEVRHPATCDLCSQTIFGVRWKCLNCPDWDCCNSCSVSIADTHPNHSFVKLYKATDYVVNEALDANGAVRHPRVICDGCDKHIYGTRYKCMHPECPDYDLCESCEASPFPVHPENHPMLKTKVPLRVNFASSIDAEGEVLTAATPRRGHRGGFCKDRTAHGDAFGPRRAGHWHNRHDGVWRPVREHVSQATAPTAAASNDLEPPSSADPVIPGGYVNRNIYEQDEAAPNLAEPMVPDNANPFAAFSGLVKDVTDAISRGVSEAQVEALRAKTTAAVELAKARDEVTREVAKAQSEITRELSSAGVGVQRDLTAAWDEVRNAWGDVRAEVPEPTSPAVASATVPETPVAESPVAESPTAEPHIAPVTAAMVRSGIVTPKEPVTPLDICSWVRHVTIPPGCTLPVGAEFTKTWKLKHFASGDEYDFDVLRLVHKSNGELGTAVNKVVTIKRDEVKEEDEVVITIEGLKVPDQPGEEIVEHWRFEDDNGVAYGQPLRLRLTVEDIPKSIDGSGSLNSSAVIMPVWSTPSATHSELLEPPYTPAPGAEASQATLVNNALTPASRHLESVHDSTDDDDAHSVVTIESSEVSFVDVEGVALTATTESMSQRDVDELDEAEFDFVDTESETDDGL</sequence>
<dbReference type="PANTHER" id="PTHR15090:SF0">
    <property type="entry name" value="SEQUESTOSOME-1"/>
    <property type="match status" value="1"/>
</dbReference>
<accession>A0A427YCC7</accession>
<evidence type="ECO:0000256" key="2">
    <source>
        <dbReference type="ARBA" id="ARBA00022771"/>
    </source>
</evidence>
<feature type="coiled-coil region" evidence="5">
    <location>
        <begin position="167"/>
        <end position="234"/>
    </location>
</feature>
<comment type="caution">
    <text evidence="8">The sequence shown here is derived from an EMBL/GenBank/DDBJ whole genome shotgun (WGS) entry which is preliminary data.</text>
</comment>
<dbReference type="GO" id="GO:0070530">
    <property type="term" value="F:K63-linked polyubiquitin modification-dependent protein binding"/>
    <property type="evidence" value="ECO:0007669"/>
    <property type="project" value="TreeGrafter"/>
</dbReference>
<gene>
    <name evidence="8" type="ORF">EHS25_002940</name>
</gene>
<dbReference type="SUPFAM" id="SSF57850">
    <property type="entry name" value="RING/U-box"/>
    <property type="match status" value="3"/>
</dbReference>
<dbReference type="Gene3D" id="2.60.40.10">
    <property type="entry name" value="Immunoglobulins"/>
    <property type="match status" value="1"/>
</dbReference>
<evidence type="ECO:0000313" key="9">
    <source>
        <dbReference type="Proteomes" id="UP000279259"/>
    </source>
</evidence>
<dbReference type="PROSITE" id="PS50135">
    <property type="entry name" value="ZF_ZZ_2"/>
    <property type="match status" value="3"/>
</dbReference>
<dbReference type="GO" id="GO:0000423">
    <property type="term" value="P:mitophagy"/>
    <property type="evidence" value="ECO:0007669"/>
    <property type="project" value="TreeGrafter"/>
</dbReference>
<evidence type="ECO:0000259" key="7">
    <source>
        <dbReference type="PROSITE" id="PS50135"/>
    </source>
</evidence>
<reference evidence="8 9" key="1">
    <citation type="submission" date="2018-11" db="EMBL/GenBank/DDBJ databases">
        <title>Genome sequence of Saitozyma podzolica DSM 27192.</title>
        <authorList>
            <person name="Aliyu H."/>
            <person name="Gorte O."/>
            <person name="Ochsenreither K."/>
        </authorList>
    </citation>
    <scope>NUCLEOTIDE SEQUENCE [LARGE SCALE GENOMIC DNA]</scope>
    <source>
        <strain evidence="8 9">DSM 27192</strain>
    </source>
</reference>
<evidence type="ECO:0000313" key="8">
    <source>
        <dbReference type="EMBL" id="RSH88713.1"/>
    </source>
</evidence>
<dbReference type="GO" id="GO:0007032">
    <property type="term" value="P:endosome organization"/>
    <property type="evidence" value="ECO:0007669"/>
    <property type="project" value="TreeGrafter"/>
</dbReference>
<dbReference type="Gene3D" id="3.30.60.90">
    <property type="match status" value="3"/>
</dbReference>
<dbReference type="GO" id="GO:0008270">
    <property type="term" value="F:zinc ion binding"/>
    <property type="evidence" value="ECO:0007669"/>
    <property type="project" value="UniProtKB-KW"/>
</dbReference>
<dbReference type="AlphaFoldDB" id="A0A427YCC7"/>
<feature type="domain" description="ZZ-type" evidence="7">
    <location>
        <begin position="497"/>
        <end position="549"/>
    </location>
</feature>
<keyword evidence="3" id="KW-0862">Zinc</keyword>
<feature type="region of interest" description="Disordered" evidence="6">
    <location>
        <begin position="823"/>
        <end position="853"/>
    </location>
</feature>
<dbReference type="InterPro" id="IPR052260">
    <property type="entry name" value="Autophagy_Rcpt_SigReg"/>
</dbReference>
<dbReference type="EMBL" id="RSCD01000016">
    <property type="protein sequence ID" value="RSH88713.1"/>
    <property type="molecule type" value="Genomic_DNA"/>
</dbReference>
<keyword evidence="9" id="KW-1185">Reference proteome</keyword>
<dbReference type="Pfam" id="PF00569">
    <property type="entry name" value="ZZ"/>
    <property type="match status" value="3"/>
</dbReference>
<dbReference type="PANTHER" id="PTHR15090">
    <property type="entry name" value="SEQUESTOSOME 1-RELATED"/>
    <property type="match status" value="1"/>
</dbReference>
<dbReference type="STRING" id="1890683.A0A427YCC7"/>
<dbReference type="InterPro" id="IPR043145">
    <property type="entry name" value="Znf_ZZ_sf"/>
</dbReference>
<dbReference type="OrthoDB" id="661148at2759"/>
<keyword evidence="5" id="KW-0175">Coiled coil</keyword>
<evidence type="ECO:0000256" key="6">
    <source>
        <dbReference type="SAM" id="MobiDB-lite"/>
    </source>
</evidence>
<dbReference type="PROSITE" id="PS01357">
    <property type="entry name" value="ZF_ZZ_1"/>
    <property type="match status" value="2"/>
</dbReference>
<keyword evidence="1" id="KW-0479">Metal-binding</keyword>
<dbReference type="InterPro" id="IPR032350">
    <property type="entry name" value="Nbr1_FW"/>
</dbReference>